<dbReference type="GO" id="GO:0031204">
    <property type="term" value="P:post-translational protein targeting to membrane, translocation"/>
    <property type="evidence" value="ECO:0007669"/>
    <property type="project" value="TreeGrafter"/>
</dbReference>
<dbReference type="Pfam" id="PF03839">
    <property type="entry name" value="Sec62"/>
    <property type="match status" value="1"/>
</dbReference>
<evidence type="ECO:0000256" key="6">
    <source>
        <dbReference type="ARBA" id="ARBA00022824"/>
    </source>
</evidence>
<evidence type="ECO:0000256" key="8">
    <source>
        <dbReference type="ARBA" id="ARBA00022989"/>
    </source>
</evidence>
<evidence type="ECO:0000256" key="1">
    <source>
        <dbReference type="ARBA" id="ARBA00004477"/>
    </source>
</evidence>
<dbReference type="EMBL" id="GG663745">
    <property type="protein sequence ID" value="EEH53934.1"/>
    <property type="molecule type" value="Genomic_DNA"/>
</dbReference>
<keyword evidence="9" id="KW-0811">Translocation</keyword>
<dbReference type="GO" id="GO:0005789">
    <property type="term" value="C:endoplasmic reticulum membrane"/>
    <property type="evidence" value="ECO:0007669"/>
    <property type="project" value="UniProtKB-SubCell"/>
</dbReference>
<evidence type="ECO:0000256" key="11">
    <source>
        <dbReference type="SAM" id="MobiDB-lite"/>
    </source>
</evidence>
<evidence type="ECO:0000256" key="2">
    <source>
        <dbReference type="ARBA" id="ARBA00010604"/>
    </source>
</evidence>
<accession>C1N231</accession>
<keyword evidence="6" id="KW-0256">Endoplasmic reticulum</keyword>
<evidence type="ECO:0000256" key="10">
    <source>
        <dbReference type="ARBA" id="ARBA00023136"/>
    </source>
</evidence>
<evidence type="ECO:0000256" key="4">
    <source>
        <dbReference type="ARBA" id="ARBA00022448"/>
    </source>
</evidence>
<proteinExistence type="inferred from homology"/>
<evidence type="ECO:0000256" key="12">
    <source>
        <dbReference type="SAM" id="Phobius"/>
    </source>
</evidence>
<keyword evidence="7" id="KW-0653">Protein transport</keyword>
<comment type="subcellular location">
    <subcellularLocation>
        <location evidence="1">Endoplasmic reticulum membrane</location>
        <topology evidence="1">Multi-pass membrane protein</topology>
    </subcellularLocation>
</comment>
<comment type="similarity">
    <text evidence="2">Belongs to the SEC62 family.</text>
</comment>
<feature type="transmembrane region" description="Helical" evidence="12">
    <location>
        <begin position="168"/>
        <end position="192"/>
    </location>
</feature>
<keyword evidence="4" id="KW-0813">Transport</keyword>
<keyword evidence="5 12" id="KW-0812">Transmembrane</keyword>
<feature type="region of interest" description="Disordered" evidence="11">
    <location>
        <begin position="369"/>
        <end position="405"/>
    </location>
</feature>
<keyword evidence="8 12" id="KW-1133">Transmembrane helix</keyword>
<feature type="transmembrane region" description="Helical" evidence="12">
    <location>
        <begin position="198"/>
        <end position="227"/>
    </location>
</feature>
<evidence type="ECO:0000313" key="14">
    <source>
        <dbReference type="Proteomes" id="UP000001876"/>
    </source>
</evidence>
<dbReference type="AlphaFoldDB" id="C1N231"/>
<organism evidence="14">
    <name type="scientific">Micromonas pusilla (strain CCMP1545)</name>
    <name type="common">Picoplanktonic green alga</name>
    <dbReference type="NCBI Taxonomy" id="564608"/>
    <lineage>
        <taxon>Eukaryota</taxon>
        <taxon>Viridiplantae</taxon>
        <taxon>Chlorophyta</taxon>
        <taxon>Mamiellophyceae</taxon>
        <taxon>Mamiellales</taxon>
        <taxon>Mamiellaceae</taxon>
        <taxon>Micromonas</taxon>
    </lineage>
</organism>
<evidence type="ECO:0000256" key="3">
    <source>
        <dbReference type="ARBA" id="ARBA00021257"/>
    </source>
</evidence>
<protein>
    <recommendedName>
        <fullName evidence="3">Translocation protein SEC62</fullName>
    </recommendedName>
</protein>
<name>C1N231_MICPC</name>
<dbReference type="eggNOG" id="KOG2927">
    <property type="taxonomic scope" value="Eukaryota"/>
</dbReference>
<dbReference type="PANTHER" id="PTHR12443:SF9">
    <property type="entry name" value="TRANSLOCATION PROTEIN SEC62"/>
    <property type="match status" value="1"/>
</dbReference>
<feature type="compositionally biased region" description="Low complexity" evidence="11">
    <location>
        <begin position="1"/>
        <end position="26"/>
    </location>
</feature>
<gene>
    <name evidence="13" type="ORF">MICPUCDRAFT_51830</name>
</gene>
<dbReference type="KEGG" id="mpp:MICPUCDRAFT_51830"/>
<dbReference type="RefSeq" id="XP_003062222.1">
    <property type="nucleotide sequence ID" value="XM_003062176.1"/>
</dbReference>
<evidence type="ECO:0000256" key="7">
    <source>
        <dbReference type="ARBA" id="ARBA00022927"/>
    </source>
</evidence>
<evidence type="ECO:0000256" key="5">
    <source>
        <dbReference type="ARBA" id="ARBA00022692"/>
    </source>
</evidence>
<evidence type="ECO:0000313" key="13">
    <source>
        <dbReference type="EMBL" id="EEH53934.1"/>
    </source>
</evidence>
<dbReference type="PANTHER" id="PTHR12443">
    <property type="entry name" value="TRANSLOCATION PROTEIN SEC62"/>
    <property type="match status" value="1"/>
</dbReference>
<dbReference type="InterPro" id="IPR004728">
    <property type="entry name" value="Sec62"/>
</dbReference>
<dbReference type="Proteomes" id="UP000001876">
    <property type="component" value="Unassembled WGS sequence"/>
</dbReference>
<dbReference type="OMA" id="EQYNNTE"/>
<reference evidence="13 14" key="1">
    <citation type="journal article" date="2009" name="Science">
        <title>Green evolution and dynamic adaptations revealed by genomes of the marine picoeukaryotes Micromonas.</title>
        <authorList>
            <person name="Worden A.Z."/>
            <person name="Lee J.H."/>
            <person name="Mock T."/>
            <person name="Rouze P."/>
            <person name="Simmons M.P."/>
            <person name="Aerts A.L."/>
            <person name="Allen A.E."/>
            <person name="Cuvelier M.L."/>
            <person name="Derelle E."/>
            <person name="Everett M.V."/>
            <person name="Foulon E."/>
            <person name="Grimwood J."/>
            <person name="Gundlach H."/>
            <person name="Henrissat B."/>
            <person name="Napoli C."/>
            <person name="McDonald S.M."/>
            <person name="Parker M.S."/>
            <person name="Rombauts S."/>
            <person name="Salamov A."/>
            <person name="Von Dassow P."/>
            <person name="Badger J.H."/>
            <person name="Coutinho P.M."/>
            <person name="Demir E."/>
            <person name="Dubchak I."/>
            <person name="Gentemann C."/>
            <person name="Eikrem W."/>
            <person name="Gready J.E."/>
            <person name="John U."/>
            <person name="Lanier W."/>
            <person name="Lindquist E.A."/>
            <person name="Lucas S."/>
            <person name="Mayer K.F."/>
            <person name="Moreau H."/>
            <person name="Not F."/>
            <person name="Otillar R."/>
            <person name="Panaud O."/>
            <person name="Pangilinan J."/>
            <person name="Paulsen I."/>
            <person name="Piegu B."/>
            <person name="Poliakov A."/>
            <person name="Robbens S."/>
            <person name="Schmutz J."/>
            <person name="Toulza E."/>
            <person name="Wyss T."/>
            <person name="Zelensky A."/>
            <person name="Zhou K."/>
            <person name="Armbrust E.V."/>
            <person name="Bhattacharya D."/>
            <person name="Goodenough U.W."/>
            <person name="Van de Peer Y."/>
            <person name="Grigoriev I.V."/>
        </authorList>
    </citation>
    <scope>NUCLEOTIDE SEQUENCE [LARGE SCALE GENOMIC DNA]</scope>
    <source>
        <strain evidence="13 14">CCMP1545</strain>
    </source>
</reference>
<evidence type="ECO:0000256" key="9">
    <source>
        <dbReference type="ARBA" id="ARBA00023010"/>
    </source>
</evidence>
<sequence>MSSSKASKKAAAAAAAKSGGEPSAASDPIRALAYVLRGNKGPESRSARLQDPRMGDSRVDYFRGKDLFRALRASPEILDEYAPLITGAPTPTVPTAKDRDAQVHAIATQMMKSGYFVRADRVYKTPRPGRTKRVKFPKFLEPVPSASQAFARDGEGFYAWKYDRPMSWTFVCVSFAAAVAVVLMCLFPLSPIWFKKTILYACIGILSTFFVIFSARAMVFALVWIVAGRQFWVLPNISSDEIPLDEIFSPLWAFDDVDANGAVVGYVPLVNRLMGAGSVAAVLYALYWVAPENGSAIKSISKAHGSILDLFDLNDAPKSVAGAVFNATGNETATAGGNDDVNASFGVNATVIVGEDAIEDVDATVAGGGGGDASAAAGEAEAGGGGAGGTAVPSDASRAESKAEL</sequence>
<feature type="region of interest" description="Disordered" evidence="11">
    <location>
        <begin position="1"/>
        <end position="28"/>
    </location>
</feature>
<keyword evidence="14" id="KW-1185">Reference proteome</keyword>
<dbReference type="STRING" id="564608.C1N231"/>
<dbReference type="OrthoDB" id="200187at2759"/>
<keyword evidence="10 12" id="KW-0472">Membrane</keyword>
<dbReference type="GeneID" id="9687458"/>